<gene>
    <name evidence="9" type="ORF">G3I46_00780</name>
</gene>
<keyword evidence="4 7" id="KW-1133">Transmembrane helix</keyword>
<dbReference type="PANTHER" id="PTHR30074">
    <property type="entry name" value="FORMATE DEHYDROGENASE, NITRATE-INDUCIBLE, CYTOCHROME B556 FDN SUBUNIT"/>
    <property type="match status" value="1"/>
</dbReference>
<comment type="subcellular location">
    <subcellularLocation>
        <location evidence="1">Cell membrane</location>
        <topology evidence="1">Multi-pass membrane protein</topology>
    </subcellularLocation>
</comment>
<dbReference type="RefSeq" id="WP_164138139.1">
    <property type="nucleotide sequence ID" value="NZ_JAAGMB010000005.1"/>
</dbReference>
<keyword evidence="2" id="KW-1003">Cell membrane</keyword>
<dbReference type="SUPFAM" id="SSF81342">
    <property type="entry name" value="Transmembrane di-heme cytochromes"/>
    <property type="match status" value="1"/>
</dbReference>
<dbReference type="InterPro" id="IPR016174">
    <property type="entry name" value="Di-haem_cyt_TM"/>
</dbReference>
<dbReference type="GO" id="GO:0009055">
    <property type="term" value="F:electron transfer activity"/>
    <property type="evidence" value="ECO:0007669"/>
    <property type="project" value="InterPro"/>
</dbReference>
<dbReference type="GO" id="GO:0009061">
    <property type="term" value="P:anaerobic respiration"/>
    <property type="evidence" value="ECO:0007669"/>
    <property type="project" value="TreeGrafter"/>
</dbReference>
<comment type="caution">
    <text evidence="9">The sequence shown here is derived from an EMBL/GenBank/DDBJ whole genome shotgun (WGS) entry which is preliminary data.</text>
</comment>
<dbReference type="GO" id="GO:0036397">
    <property type="term" value="F:formate dehydrogenase (quinone) activity"/>
    <property type="evidence" value="ECO:0007669"/>
    <property type="project" value="TreeGrafter"/>
</dbReference>
<evidence type="ECO:0000256" key="2">
    <source>
        <dbReference type="ARBA" id="ARBA00022475"/>
    </source>
</evidence>
<evidence type="ECO:0000256" key="4">
    <source>
        <dbReference type="ARBA" id="ARBA00022989"/>
    </source>
</evidence>
<feature type="region of interest" description="Disordered" evidence="6">
    <location>
        <begin position="212"/>
        <end position="251"/>
    </location>
</feature>
<feature type="compositionally biased region" description="Basic and acidic residues" evidence="6">
    <location>
        <begin position="212"/>
        <end position="243"/>
    </location>
</feature>
<protein>
    <submittedName>
        <fullName evidence="9">Formate dehydrogenase</fullName>
    </submittedName>
</protein>
<dbReference type="GO" id="GO:0022904">
    <property type="term" value="P:respiratory electron transport chain"/>
    <property type="evidence" value="ECO:0007669"/>
    <property type="project" value="InterPro"/>
</dbReference>
<keyword evidence="5 7" id="KW-0472">Membrane</keyword>
<evidence type="ECO:0000256" key="3">
    <source>
        <dbReference type="ARBA" id="ARBA00022692"/>
    </source>
</evidence>
<keyword evidence="10" id="KW-1185">Reference proteome</keyword>
<dbReference type="Pfam" id="PF01292">
    <property type="entry name" value="Ni_hydr_CYTB"/>
    <property type="match status" value="1"/>
</dbReference>
<proteinExistence type="predicted"/>
<dbReference type="EMBL" id="JAAGMB010000005">
    <property type="protein sequence ID" value="NEB15063.1"/>
    <property type="molecule type" value="Genomic_DNA"/>
</dbReference>
<feature type="domain" description="Cytochrome b561 bacterial/Ni-hydrogenase" evidence="8">
    <location>
        <begin position="21"/>
        <end position="180"/>
    </location>
</feature>
<dbReference type="GO" id="GO:0005886">
    <property type="term" value="C:plasma membrane"/>
    <property type="evidence" value="ECO:0007669"/>
    <property type="project" value="UniProtKB-SubCell"/>
</dbReference>
<sequence length="251" mass="27337">MPPQSDSAKDAPLSRSGRLLRFTASARWAHHATALLAGVCIFTAACLYISPLSQLVGRRPLVTVVHEWTGIALPVPVLVGMVSRALRSDLRLLGRFAPHDRRWLRAALRRTGTSNIPSGKFNAGQKLYASWTAGAGLVMVGTGLLLWFPELASLSVRMGATFVHDWLALTIAVVLAGHISKAAGDPGAREGMWRGTVSRTWANREHRLWRQEMDGHNDRDPLSDTLTDLRTDASRTETGRNPRDPAGAPPS</sequence>
<evidence type="ECO:0000259" key="8">
    <source>
        <dbReference type="Pfam" id="PF01292"/>
    </source>
</evidence>
<feature type="transmembrane region" description="Helical" evidence="7">
    <location>
        <begin position="127"/>
        <end position="146"/>
    </location>
</feature>
<reference evidence="9 10" key="1">
    <citation type="submission" date="2020-01" db="EMBL/GenBank/DDBJ databases">
        <title>Insect and environment-associated Actinomycetes.</title>
        <authorList>
            <person name="Currrie C."/>
            <person name="Chevrette M."/>
            <person name="Carlson C."/>
            <person name="Stubbendieck R."/>
            <person name="Wendt-Pienkowski E."/>
        </authorList>
    </citation>
    <scope>NUCLEOTIDE SEQUENCE [LARGE SCALE GENOMIC DNA]</scope>
    <source>
        <strain evidence="9 10">SID14172</strain>
    </source>
</reference>
<name>A0A6N9UG22_9ACTN</name>
<dbReference type="GO" id="GO:0015944">
    <property type="term" value="P:formate oxidation"/>
    <property type="evidence" value="ECO:0007669"/>
    <property type="project" value="TreeGrafter"/>
</dbReference>
<dbReference type="InterPro" id="IPR011577">
    <property type="entry name" value="Cyt_b561_bac/Ni-Hgenase"/>
</dbReference>
<accession>A0A6N9UG22</accession>
<organism evidence="9 10">
    <name type="scientific">Streptomyces coelicoflavus</name>
    <dbReference type="NCBI Taxonomy" id="285562"/>
    <lineage>
        <taxon>Bacteria</taxon>
        <taxon>Bacillati</taxon>
        <taxon>Actinomycetota</taxon>
        <taxon>Actinomycetes</taxon>
        <taxon>Kitasatosporales</taxon>
        <taxon>Streptomycetaceae</taxon>
        <taxon>Streptomyces</taxon>
    </lineage>
</organism>
<evidence type="ECO:0000256" key="5">
    <source>
        <dbReference type="ARBA" id="ARBA00023136"/>
    </source>
</evidence>
<dbReference type="InterPro" id="IPR051817">
    <property type="entry name" value="FDH_cytochrome_b556_subunit"/>
</dbReference>
<dbReference type="AlphaFoldDB" id="A0A6N9UG22"/>
<dbReference type="Gene3D" id="1.20.950.20">
    <property type="entry name" value="Transmembrane di-heme cytochromes, Chain C"/>
    <property type="match status" value="1"/>
</dbReference>
<evidence type="ECO:0000256" key="1">
    <source>
        <dbReference type="ARBA" id="ARBA00004651"/>
    </source>
</evidence>
<evidence type="ECO:0000313" key="9">
    <source>
        <dbReference type="EMBL" id="NEB15063.1"/>
    </source>
</evidence>
<evidence type="ECO:0000256" key="7">
    <source>
        <dbReference type="SAM" id="Phobius"/>
    </source>
</evidence>
<feature type="transmembrane region" description="Helical" evidence="7">
    <location>
        <begin position="28"/>
        <end position="50"/>
    </location>
</feature>
<keyword evidence="3 7" id="KW-0812">Transmembrane</keyword>
<evidence type="ECO:0000256" key="6">
    <source>
        <dbReference type="SAM" id="MobiDB-lite"/>
    </source>
</evidence>
<dbReference type="PANTHER" id="PTHR30074:SF6">
    <property type="entry name" value="FORMATE DEHYDROGENASE GAMMA SUBUNIT"/>
    <property type="match status" value="1"/>
</dbReference>
<evidence type="ECO:0000313" key="10">
    <source>
        <dbReference type="Proteomes" id="UP000469545"/>
    </source>
</evidence>
<dbReference type="Proteomes" id="UP000469545">
    <property type="component" value="Unassembled WGS sequence"/>
</dbReference>
<dbReference type="GO" id="GO:0009326">
    <property type="term" value="C:formate dehydrogenase complex"/>
    <property type="evidence" value="ECO:0007669"/>
    <property type="project" value="TreeGrafter"/>
</dbReference>